<evidence type="ECO:0000256" key="8">
    <source>
        <dbReference type="SAM" id="Coils"/>
    </source>
</evidence>
<keyword evidence="3 7" id="KW-0863">Zinc-finger</keyword>
<feature type="coiled-coil region" evidence="8">
    <location>
        <begin position="171"/>
        <end position="281"/>
    </location>
</feature>
<dbReference type="Pfam" id="PF15227">
    <property type="entry name" value="zf-C3HC4_4"/>
    <property type="match status" value="1"/>
</dbReference>
<dbReference type="Pfam" id="PF13765">
    <property type="entry name" value="PRY"/>
    <property type="match status" value="1"/>
</dbReference>
<protein>
    <submittedName>
        <fullName evidence="13">Uncharacterized protein</fullName>
    </submittedName>
</protein>
<accession>A0AAV6Z4D0</accession>
<dbReference type="Gene3D" id="2.60.120.920">
    <property type="match status" value="1"/>
</dbReference>
<dbReference type="Proteomes" id="UP000824782">
    <property type="component" value="Unassembled WGS sequence"/>
</dbReference>
<dbReference type="SMART" id="SM00336">
    <property type="entry name" value="BBOX"/>
    <property type="match status" value="1"/>
</dbReference>
<evidence type="ECO:0000256" key="2">
    <source>
        <dbReference type="ARBA" id="ARBA00022723"/>
    </source>
</evidence>
<dbReference type="Pfam" id="PF00622">
    <property type="entry name" value="SPRY"/>
    <property type="match status" value="1"/>
</dbReference>
<dbReference type="InterPro" id="IPR003649">
    <property type="entry name" value="Bbox_C"/>
</dbReference>
<dbReference type="InterPro" id="IPR001870">
    <property type="entry name" value="B30.2/SPRY"/>
</dbReference>
<dbReference type="InterPro" id="IPR003879">
    <property type="entry name" value="Butyrophylin_SPRY"/>
</dbReference>
<dbReference type="SMART" id="SM00589">
    <property type="entry name" value="PRY"/>
    <property type="match status" value="1"/>
</dbReference>
<feature type="compositionally biased region" description="Basic and acidic residues" evidence="9">
    <location>
        <begin position="303"/>
        <end position="313"/>
    </location>
</feature>
<proteinExistence type="predicted"/>
<dbReference type="InterPro" id="IPR000315">
    <property type="entry name" value="Znf_B-box"/>
</dbReference>
<feature type="region of interest" description="Disordered" evidence="9">
    <location>
        <begin position="290"/>
        <end position="313"/>
    </location>
</feature>
<dbReference type="SMART" id="SM00449">
    <property type="entry name" value="SPRY"/>
    <property type="match status" value="1"/>
</dbReference>
<organism evidence="13 14">
    <name type="scientific">Engystomops pustulosus</name>
    <name type="common">Tungara frog</name>
    <name type="synonym">Physalaemus pustulosus</name>
    <dbReference type="NCBI Taxonomy" id="76066"/>
    <lineage>
        <taxon>Eukaryota</taxon>
        <taxon>Metazoa</taxon>
        <taxon>Chordata</taxon>
        <taxon>Craniata</taxon>
        <taxon>Vertebrata</taxon>
        <taxon>Euteleostomi</taxon>
        <taxon>Amphibia</taxon>
        <taxon>Batrachia</taxon>
        <taxon>Anura</taxon>
        <taxon>Neobatrachia</taxon>
        <taxon>Hyloidea</taxon>
        <taxon>Leptodactylidae</taxon>
        <taxon>Leiuperinae</taxon>
        <taxon>Engystomops</taxon>
    </lineage>
</organism>
<keyword evidence="2" id="KW-0479">Metal-binding</keyword>
<comment type="caution">
    <text evidence="13">The sequence shown here is derived from an EMBL/GenBank/DDBJ whole genome shotgun (WGS) entry which is preliminary data.</text>
</comment>
<dbReference type="CDD" id="cd19769">
    <property type="entry name" value="Bbox2_TRIM16-like"/>
    <property type="match status" value="1"/>
</dbReference>
<dbReference type="Pfam" id="PF00643">
    <property type="entry name" value="zf-B_box"/>
    <property type="match status" value="1"/>
</dbReference>
<dbReference type="EMBL" id="WNYA01003734">
    <property type="protein sequence ID" value="KAG8543243.1"/>
    <property type="molecule type" value="Genomic_DNA"/>
</dbReference>
<dbReference type="Gene3D" id="3.30.160.60">
    <property type="entry name" value="Classic Zinc Finger"/>
    <property type="match status" value="1"/>
</dbReference>
<dbReference type="GO" id="GO:0005737">
    <property type="term" value="C:cytoplasm"/>
    <property type="evidence" value="ECO:0007669"/>
    <property type="project" value="UniProtKB-ARBA"/>
</dbReference>
<feature type="domain" description="B box-type" evidence="11">
    <location>
        <begin position="133"/>
        <end position="174"/>
    </location>
</feature>
<keyword evidence="6 8" id="KW-0175">Coiled coil</keyword>
<dbReference type="CDD" id="cd16597">
    <property type="entry name" value="RING-HC_TRIM25_C-IV"/>
    <property type="match status" value="1"/>
</dbReference>
<dbReference type="PROSITE" id="PS00518">
    <property type="entry name" value="ZF_RING_1"/>
    <property type="match status" value="1"/>
</dbReference>
<keyword evidence="5" id="KW-0391">Immunity</keyword>
<evidence type="ECO:0000256" key="9">
    <source>
        <dbReference type="SAM" id="MobiDB-lite"/>
    </source>
</evidence>
<name>A0AAV6Z4D0_ENGPU</name>
<dbReference type="PANTHER" id="PTHR25465">
    <property type="entry name" value="B-BOX DOMAIN CONTAINING"/>
    <property type="match status" value="1"/>
</dbReference>
<evidence type="ECO:0000259" key="12">
    <source>
        <dbReference type="PROSITE" id="PS50188"/>
    </source>
</evidence>
<feature type="domain" description="RING-type" evidence="10">
    <location>
        <begin position="12"/>
        <end position="55"/>
    </location>
</feature>
<evidence type="ECO:0000256" key="1">
    <source>
        <dbReference type="ARBA" id="ARBA00022588"/>
    </source>
</evidence>
<evidence type="ECO:0000256" key="3">
    <source>
        <dbReference type="ARBA" id="ARBA00022771"/>
    </source>
</evidence>
<dbReference type="SUPFAM" id="SSF57845">
    <property type="entry name" value="B-box zinc-binding domain"/>
    <property type="match status" value="1"/>
</dbReference>
<dbReference type="AlphaFoldDB" id="A0AAV6Z4D0"/>
<feature type="compositionally biased region" description="Acidic residues" evidence="9">
    <location>
        <begin position="293"/>
        <end position="302"/>
    </location>
</feature>
<dbReference type="PROSITE" id="PS50089">
    <property type="entry name" value="ZF_RING_2"/>
    <property type="match status" value="1"/>
</dbReference>
<dbReference type="Gene3D" id="3.30.40.10">
    <property type="entry name" value="Zinc/RING finger domain, C3HC4 (zinc finger)"/>
    <property type="match status" value="1"/>
</dbReference>
<evidence type="ECO:0000256" key="6">
    <source>
        <dbReference type="ARBA" id="ARBA00023054"/>
    </source>
</evidence>
<dbReference type="InterPro" id="IPR001841">
    <property type="entry name" value="Znf_RING"/>
</dbReference>
<dbReference type="PANTHER" id="PTHR25465:SF41">
    <property type="entry name" value="E3 UBIQUITIN-PROTEIN LIGASE RNF135"/>
    <property type="match status" value="1"/>
</dbReference>
<dbReference type="SUPFAM" id="SSF49899">
    <property type="entry name" value="Concanavalin A-like lectins/glucanases"/>
    <property type="match status" value="1"/>
</dbReference>
<keyword evidence="1" id="KW-0399">Innate immunity</keyword>
<evidence type="ECO:0000259" key="11">
    <source>
        <dbReference type="PROSITE" id="PS50119"/>
    </source>
</evidence>
<dbReference type="InterPro" id="IPR013320">
    <property type="entry name" value="ConA-like_dom_sf"/>
</dbReference>
<dbReference type="InterPro" id="IPR013083">
    <property type="entry name" value="Znf_RING/FYVE/PHD"/>
</dbReference>
<dbReference type="SMART" id="SM00502">
    <property type="entry name" value="BBC"/>
    <property type="match status" value="1"/>
</dbReference>
<evidence type="ECO:0000259" key="10">
    <source>
        <dbReference type="PROSITE" id="PS50089"/>
    </source>
</evidence>
<sequence length="524" mass="59774">MASAALGQELICSICLDLYTDPVTLRCGHNFCRVCIDQVLTTQDGSGVYSCPECRAEFRERPELQRNITLCNVVENFRSIHGADNIIFCSYCIHSPVPAAKSCLLCAASLCEKHLRVHSKEPEHVLTDPSRSLEKRKCLIHKKILEYYCTEDATCICVSCCLVGDHRGHNMESLDEASEKKKKKLKDVLQKLQTKRQKTQKKVKSLEKCRKKINEKQSGEAERLTALFLDLRRRLDDLEEKILSEISRRVEKESRSLTDVIQKLEIEKEELSRKMQDIEEMCNMTDPLTVLQEPEEPEERGDEDTGGHDGGDWRAELISGLSRTLSDIIRGINVTFYVQDPADISLDIDTAANSLRISDDLKTATWTRTMQNRPDTAERFLYYQVMSSSDITSGRHYWDVGVSGAEMWSVGVCYPSIDRRGDLSCIGDDYKSWGVYGGRLFENLCSVRHDSNNIRLPHQISSDRVRLYVDYEEGELSFYELCDPIRHLHTFTTRFTERLHAVLYVSEGSINISGGGARGRTRRM</sequence>
<dbReference type="InterPro" id="IPR043136">
    <property type="entry name" value="B30.2/SPRY_sf"/>
</dbReference>
<dbReference type="GO" id="GO:0045087">
    <property type="term" value="P:innate immune response"/>
    <property type="evidence" value="ECO:0007669"/>
    <property type="project" value="UniProtKB-KW"/>
</dbReference>
<gene>
    <name evidence="13" type="ORF">GDO81_025124</name>
</gene>
<dbReference type="PROSITE" id="PS50119">
    <property type="entry name" value="ZF_BBOX"/>
    <property type="match status" value="1"/>
</dbReference>
<dbReference type="SMART" id="SM00184">
    <property type="entry name" value="RING"/>
    <property type="match status" value="1"/>
</dbReference>
<dbReference type="PRINTS" id="PR01407">
    <property type="entry name" value="BUTYPHLNCDUF"/>
</dbReference>
<dbReference type="InterPro" id="IPR051051">
    <property type="entry name" value="E3_ubiq-ligase_TRIM/RNF"/>
</dbReference>
<keyword evidence="14" id="KW-1185">Reference proteome</keyword>
<feature type="domain" description="B30.2/SPRY" evidence="12">
    <location>
        <begin position="324"/>
        <end position="519"/>
    </location>
</feature>
<evidence type="ECO:0000313" key="14">
    <source>
        <dbReference type="Proteomes" id="UP000824782"/>
    </source>
</evidence>
<keyword evidence="4" id="KW-0862">Zinc</keyword>
<dbReference type="GO" id="GO:0008270">
    <property type="term" value="F:zinc ion binding"/>
    <property type="evidence" value="ECO:0007669"/>
    <property type="project" value="UniProtKB-KW"/>
</dbReference>
<evidence type="ECO:0000256" key="5">
    <source>
        <dbReference type="ARBA" id="ARBA00022859"/>
    </source>
</evidence>
<evidence type="ECO:0000313" key="13">
    <source>
        <dbReference type="EMBL" id="KAG8543243.1"/>
    </source>
</evidence>
<dbReference type="InterPro" id="IPR017907">
    <property type="entry name" value="Znf_RING_CS"/>
</dbReference>
<dbReference type="InterPro" id="IPR003877">
    <property type="entry name" value="SPRY_dom"/>
</dbReference>
<dbReference type="CDD" id="cd12891">
    <property type="entry name" value="SPRY_PRY_C-I_2"/>
    <property type="match status" value="1"/>
</dbReference>
<evidence type="ECO:0000256" key="4">
    <source>
        <dbReference type="ARBA" id="ARBA00022833"/>
    </source>
</evidence>
<dbReference type="PROSITE" id="PS50188">
    <property type="entry name" value="B302_SPRY"/>
    <property type="match status" value="1"/>
</dbReference>
<dbReference type="SUPFAM" id="SSF57850">
    <property type="entry name" value="RING/U-box"/>
    <property type="match status" value="1"/>
</dbReference>
<reference evidence="13" key="1">
    <citation type="thesis" date="2020" institute="ProQuest LLC" country="789 East Eisenhower Parkway, Ann Arbor, MI, USA">
        <title>Comparative Genomics and Chromosome Evolution.</title>
        <authorList>
            <person name="Mudd A.B."/>
        </authorList>
    </citation>
    <scope>NUCLEOTIDE SEQUENCE</scope>
    <source>
        <strain evidence="13">237g6f4</strain>
        <tissue evidence="13">Blood</tissue>
    </source>
</reference>
<dbReference type="InterPro" id="IPR006574">
    <property type="entry name" value="PRY"/>
</dbReference>
<evidence type="ECO:0000256" key="7">
    <source>
        <dbReference type="PROSITE-ProRule" id="PRU00024"/>
    </source>
</evidence>